<dbReference type="Proteomes" id="UP001189429">
    <property type="component" value="Unassembled WGS sequence"/>
</dbReference>
<dbReference type="EMBL" id="CAUYUJ010008601">
    <property type="protein sequence ID" value="CAK0824417.1"/>
    <property type="molecule type" value="Genomic_DNA"/>
</dbReference>
<feature type="non-terminal residue" evidence="3">
    <location>
        <position position="1"/>
    </location>
</feature>
<keyword evidence="4" id="KW-1185">Reference proteome</keyword>
<keyword evidence="2" id="KW-0472">Membrane</keyword>
<evidence type="ECO:0000313" key="3">
    <source>
        <dbReference type="EMBL" id="CAK0824417.1"/>
    </source>
</evidence>
<evidence type="ECO:0000256" key="1">
    <source>
        <dbReference type="SAM" id="MobiDB-lite"/>
    </source>
</evidence>
<feature type="non-terminal residue" evidence="3">
    <location>
        <position position="141"/>
    </location>
</feature>
<evidence type="ECO:0000313" key="4">
    <source>
        <dbReference type="Proteomes" id="UP001189429"/>
    </source>
</evidence>
<name>A0ABN9RYB7_9DINO</name>
<keyword evidence="2" id="KW-0812">Transmembrane</keyword>
<accession>A0ABN9RYB7</accession>
<organism evidence="3 4">
    <name type="scientific">Prorocentrum cordatum</name>
    <dbReference type="NCBI Taxonomy" id="2364126"/>
    <lineage>
        <taxon>Eukaryota</taxon>
        <taxon>Sar</taxon>
        <taxon>Alveolata</taxon>
        <taxon>Dinophyceae</taxon>
        <taxon>Prorocentrales</taxon>
        <taxon>Prorocentraceae</taxon>
        <taxon>Prorocentrum</taxon>
    </lineage>
</organism>
<evidence type="ECO:0000256" key="2">
    <source>
        <dbReference type="SAM" id="Phobius"/>
    </source>
</evidence>
<sequence>EAHLLRGADPDSGLEGLPERRRPGRSLILKAAAVGIVAALALLGVVAAAQGARRGPEPSPSRAPAAAAARLFGLPKLQLPFMQPAAAPPAVAAPPQVAVADQPLQEVAPADAAGAAQAAQGVLTPAVTTTPAPGGCFQTED</sequence>
<feature type="region of interest" description="Disordered" evidence="1">
    <location>
        <begin position="1"/>
        <end position="20"/>
    </location>
</feature>
<proteinExistence type="predicted"/>
<gene>
    <name evidence="3" type="ORF">PCOR1329_LOCUS24833</name>
</gene>
<protein>
    <submittedName>
        <fullName evidence="3">Uncharacterized protein</fullName>
    </submittedName>
</protein>
<keyword evidence="2" id="KW-1133">Transmembrane helix</keyword>
<reference evidence="3" key="1">
    <citation type="submission" date="2023-10" db="EMBL/GenBank/DDBJ databases">
        <authorList>
            <person name="Chen Y."/>
            <person name="Shah S."/>
            <person name="Dougan E. K."/>
            <person name="Thang M."/>
            <person name="Chan C."/>
        </authorList>
    </citation>
    <scope>NUCLEOTIDE SEQUENCE [LARGE SCALE GENOMIC DNA]</scope>
</reference>
<comment type="caution">
    <text evidence="3">The sequence shown here is derived from an EMBL/GenBank/DDBJ whole genome shotgun (WGS) entry which is preliminary data.</text>
</comment>
<feature type="transmembrane region" description="Helical" evidence="2">
    <location>
        <begin position="27"/>
        <end position="49"/>
    </location>
</feature>